<dbReference type="Proteomes" id="UP000243217">
    <property type="component" value="Unassembled WGS sequence"/>
</dbReference>
<accession>A0A1V9ZQG9</accession>
<sequence>MSAQLTQAISCRFEISDCCHDALFQSKYIRYQKANKLKILRCFPHCCPGHVYYRYCGAPICIATELNHSKPADNYISLLKIAPADDIDWEIGDVINPTSIEDLENNSQLGVSWYLGRQKFNDKNELVAEFNYDMTEGWRYAWKSGRSQVIRECLHYVKGFICEVIETNPIRWKVIAIISSPGFTFASYRSAPRVATDAVAMHKFVQMNTSSAQGYSLKSLTSSTEPPSPRHIVPSTQIMANRLGLLLTMITHANLYDISSDWQIQAIKYVLYRLDCRDQLSLTPVTPTITITTNTEKLSIVLQWFIHLLHPHNVNRYEAVILAHQDCVLDKATIATAYSDCVQVLHTISNDFLAKNYNTNVAAIVNQIAQDQPHLHQQVMEQVELEGYFGYQSLIAHFREVYLGLQHSSSKPSVATGSLWVYDTTNSYLEFPRPSLLATSRWLTWLYCIQVNLYTPNKLTIQSIWRLYPSQPTEFVLDNTPRINRLFPNGESTMSNPGYVFDGDYIGWTTSENVIVLECYRYDLKVKKGWRLGCLIHFTSMALTMELGLDEIRLPTMDDMVYWSVAD</sequence>
<dbReference type="AlphaFoldDB" id="A0A1V9ZQG9"/>
<dbReference type="EMBL" id="JNBS01001727">
    <property type="protein sequence ID" value="OQS00266.1"/>
    <property type="molecule type" value="Genomic_DNA"/>
</dbReference>
<gene>
    <name evidence="1" type="ORF">THRCLA_06080</name>
</gene>
<comment type="caution">
    <text evidence="1">The sequence shown here is derived from an EMBL/GenBank/DDBJ whole genome shotgun (WGS) entry which is preliminary data.</text>
</comment>
<proteinExistence type="predicted"/>
<evidence type="ECO:0000313" key="2">
    <source>
        <dbReference type="Proteomes" id="UP000243217"/>
    </source>
</evidence>
<organism evidence="1 2">
    <name type="scientific">Thraustotheca clavata</name>
    <dbReference type="NCBI Taxonomy" id="74557"/>
    <lineage>
        <taxon>Eukaryota</taxon>
        <taxon>Sar</taxon>
        <taxon>Stramenopiles</taxon>
        <taxon>Oomycota</taxon>
        <taxon>Saprolegniomycetes</taxon>
        <taxon>Saprolegniales</taxon>
        <taxon>Achlyaceae</taxon>
        <taxon>Thraustotheca</taxon>
    </lineage>
</organism>
<keyword evidence="2" id="KW-1185">Reference proteome</keyword>
<evidence type="ECO:0000313" key="1">
    <source>
        <dbReference type="EMBL" id="OQS00266.1"/>
    </source>
</evidence>
<feature type="non-terminal residue" evidence="1">
    <location>
        <position position="567"/>
    </location>
</feature>
<protein>
    <submittedName>
        <fullName evidence="1">Uncharacterized protein</fullName>
    </submittedName>
</protein>
<dbReference type="OrthoDB" id="72210at2759"/>
<name>A0A1V9ZQG9_9STRA</name>
<reference evidence="1 2" key="1">
    <citation type="journal article" date="2014" name="Genome Biol. Evol.">
        <title>The secreted proteins of Achlya hypogyna and Thraustotheca clavata identify the ancestral oomycete secretome and reveal gene acquisitions by horizontal gene transfer.</title>
        <authorList>
            <person name="Misner I."/>
            <person name="Blouin N."/>
            <person name="Leonard G."/>
            <person name="Richards T.A."/>
            <person name="Lane C.E."/>
        </authorList>
    </citation>
    <scope>NUCLEOTIDE SEQUENCE [LARGE SCALE GENOMIC DNA]</scope>
    <source>
        <strain evidence="1 2">ATCC 34112</strain>
    </source>
</reference>